<gene>
    <name evidence="6" type="ORF">ASEP1449_LOCUS9764</name>
</gene>
<evidence type="ECO:0000313" key="6">
    <source>
        <dbReference type="EMBL" id="CAD9817932.1"/>
    </source>
</evidence>
<evidence type="ECO:0000259" key="5">
    <source>
        <dbReference type="PROSITE" id="PS50865"/>
    </source>
</evidence>
<organism evidence="6">
    <name type="scientific">Attheya septentrionalis</name>
    <dbReference type="NCBI Taxonomy" id="420275"/>
    <lineage>
        <taxon>Eukaryota</taxon>
        <taxon>Sar</taxon>
        <taxon>Stramenopiles</taxon>
        <taxon>Ochrophyta</taxon>
        <taxon>Bacillariophyta</taxon>
        <taxon>Coscinodiscophyceae</taxon>
        <taxon>Chaetocerotophycidae</taxon>
        <taxon>Chaetocerotales</taxon>
        <taxon>Attheyaceae</taxon>
        <taxon>Attheya</taxon>
    </lineage>
</organism>
<accession>A0A7S2UFF1</accession>
<evidence type="ECO:0000256" key="2">
    <source>
        <dbReference type="ARBA" id="ARBA00022771"/>
    </source>
</evidence>
<dbReference type="EMBL" id="HBHQ01014623">
    <property type="protein sequence ID" value="CAD9817932.1"/>
    <property type="molecule type" value="Transcribed_RNA"/>
</dbReference>
<dbReference type="PROSITE" id="PS50865">
    <property type="entry name" value="ZF_MYND_2"/>
    <property type="match status" value="1"/>
</dbReference>
<dbReference type="SUPFAM" id="SSF144232">
    <property type="entry name" value="HIT/MYND zinc finger-like"/>
    <property type="match status" value="1"/>
</dbReference>
<dbReference type="Gene3D" id="6.10.140.2220">
    <property type="match status" value="1"/>
</dbReference>
<keyword evidence="2 4" id="KW-0863">Zinc-finger</keyword>
<keyword evidence="1" id="KW-0479">Metal-binding</keyword>
<keyword evidence="3" id="KW-0862">Zinc</keyword>
<feature type="domain" description="MYND-type" evidence="5">
    <location>
        <begin position="6"/>
        <end position="42"/>
    </location>
</feature>
<proteinExistence type="predicted"/>
<sequence length="283" mass="30932">MPSCLNPPCRKETKSICGGCKCVYFCGRECQVSIWKHHKHLCKGLGKQDDKECLIVDGMGPLGRDDIGTVPITNALKARGMESTVAHIDKGMYIPEQLALILQHKTALRVCIILGWGSGDDDFGCNDHDGFRQALVSWVQETGGTLIVQGERIAHAAGNWPEWFGLSWKSSDYSRTIHDRNPEHWSIPWFASDREAPNQINAKSCMINQVEKHDILFGTTKDSKTFSPVPGFGGRDVGPGHTTFAVSKCGKGVVSFSGDVNAEKETIATIAIISQASSSSRVE</sequence>
<dbReference type="GO" id="GO:0008270">
    <property type="term" value="F:zinc ion binding"/>
    <property type="evidence" value="ECO:0007669"/>
    <property type="project" value="UniProtKB-KW"/>
</dbReference>
<dbReference type="AlphaFoldDB" id="A0A7S2UFF1"/>
<evidence type="ECO:0000256" key="1">
    <source>
        <dbReference type="ARBA" id="ARBA00022723"/>
    </source>
</evidence>
<evidence type="ECO:0000256" key="4">
    <source>
        <dbReference type="PROSITE-ProRule" id="PRU00134"/>
    </source>
</evidence>
<reference evidence="6" key="1">
    <citation type="submission" date="2021-01" db="EMBL/GenBank/DDBJ databases">
        <authorList>
            <person name="Corre E."/>
            <person name="Pelletier E."/>
            <person name="Niang G."/>
            <person name="Scheremetjew M."/>
            <person name="Finn R."/>
            <person name="Kale V."/>
            <person name="Holt S."/>
            <person name="Cochrane G."/>
            <person name="Meng A."/>
            <person name="Brown T."/>
            <person name="Cohen L."/>
        </authorList>
    </citation>
    <scope>NUCLEOTIDE SEQUENCE</scope>
    <source>
        <strain evidence="6">CCMP2084</strain>
    </source>
</reference>
<name>A0A7S2UFF1_9STRA</name>
<dbReference type="Pfam" id="PF01753">
    <property type="entry name" value="zf-MYND"/>
    <property type="match status" value="1"/>
</dbReference>
<evidence type="ECO:0000256" key="3">
    <source>
        <dbReference type="ARBA" id="ARBA00022833"/>
    </source>
</evidence>
<protein>
    <recommendedName>
        <fullName evidence="5">MYND-type domain-containing protein</fullName>
    </recommendedName>
</protein>
<dbReference type="InterPro" id="IPR002893">
    <property type="entry name" value="Znf_MYND"/>
</dbReference>